<dbReference type="InterPro" id="IPR056617">
    <property type="entry name" value="MAP1B/S_N"/>
</dbReference>
<dbReference type="Pfam" id="PF25281">
    <property type="entry name" value="MBL_MAP1B"/>
    <property type="match status" value="1"/>
</dbReference>
<dbReference type="GO" id="GO:0045202">
    <property type="term" value="C:synapse"/>
    <property type="evidence" value="ECO:0007669"/>
    <property type="project" value="TreeGrafter"/>
</dbReference>
<dbReference type="Pfam" id="PF23415">
    <property type="entry name" value="MAPB1_N"/>
    <property type="match status" value="1"/>
</dbReference>
<dbReference type="GO" id="GO:0005829">
    <property type="term" value="C:cytosol"/>
    <property type="evidence" value="ECO:0007669"/>
    <property type="project" value="TreeGrafter"/>
</dbReference>
<dbReference type="AlphaFoldDB" id="A0A7L2FVG7"/>
<dbReference type="GO" id="GO:0007409">
    <property type="term" value="P:axonogenesis"/>
    <property type="evidence" value="ECO:0007669"/>
    <property type="project" value="TreeGrafter"/>
</dbReference>
<dbReference type="GO" id="GO:0008017">
    <property type="term" value="F:microtubule binding"/>
    <property type="evidence" value="ECO:0007669"/>
    <property type="project" value="InterPro"/>
</dbReference>
<dbReference type="GO" id="GO:0043025">
    <property type="term" value="C:neuronal cell body"/>
    <property type="evidence" value="ECO:0007669"/>
    <property type="project" value="TreeGrafter"/>
</dbReference>
<name>A0A7L2FVG7_QUIME</name>
<keyword evidence="5" id="KW-1185">Reference proteome</keyword>
<dbReference type="GO" id="GO:0003779">
    <property type="term" value="F:actin binding"/>
    <property type="evidence" value="ECO:0007669"/>
    <property type="project" value="TreeGrafter"/>
</dbReference>
<accession>A0A7L2FVG7</accession>
<dbReference type="GO" id="GO:0030425">
    <property type="term" value="C:dendrite"/>
    <property type="evidence" value="ECO:0007669"/>
    <property type="project" value="TreeGrafter"/>
</dbReference>
<evidence type="ECO:0000259" key="2">
    <source>
        <dbReference type="Pfam" id="PF23415"/>
    </source>
</evidence>
<feature type="domain" description="Microtubule-associated protein 1B/S N-terminal" evidence="2">
    <location>
        <begin position="1"/>
        <end position="112"/>
    </location>
</feature>
<dbReference type="GO" id="GO:0016358">
    <property type="term" value="P:dendrite development"/>
    <property type="evidence" value="ECO:0007669"/>
    <property type="project" value="TreeGrafter"/>
</dbReference>
<sequence>VRLMITDAARHKLLVLTGQCFENTGELILQSGTFSFNNFMEIFTDQEIGELLSTTHPANKANLTLFCPEEGEWKNSNLDRHNLQDFINIKLNSASILPKMEGLSEFTEYLSESVEVPSPFDILEPPTSGGFLKLSNPCCYIFPGGRGDSALFAVNGFNMLINGGSERKSCFWKLIRHLDRVDSILLTHIGDDNLPGINSMLQRKIAELEEEQSQGSTTNSDWMKNLISPDLGVVFLNIPENLKNLDPNFRVNRSVEEAWFTLQYLNKLSMKPEPLFRNTGNTIDPIILFQKMGVGKLEMYVLNPIKNSKEMQYFMQQWSGTSKDKAEFLLPNGQELDIPLSCFTSVSSLIVWHPANPVEKIIRVLFPGNSTQYNILEGLEKLKHLDFLKQPVVTQKDLTGNIASPAVKQAKLKQRTDSKESLKPAAKTPSKPVRKESKEETLEPAKPSPAPEKLQKLESKEKVSVEKEKPAKGETKPIVAEKDVKSKEEQKSETPEKQATDVKAKVAKDKPVKKEVKAKPEEKKKEKEKPKEEVSKKEEKTPIKKEEKHKKEEIKQEVKKEVKKEEKETKKEVKKEAPPKEVKKEGKKEEKEIKKEEKGIKKKDLKKVPKE</sequence>
<dbReference type="InterPro" id="IPR026074">
    <property type="entry name" value="MAP1"/>
</dbReference>
<evidence type="ECO:0000313" key="5">
    <source>
        <dbReference type="Proteomes" id="UP000552319"/>
    </source>
</evidence>
<feature type="region of interest" description="Disordered" evidence="1">
    <location>
        <begin position="406"/>
        <end position="611"/>
    </location>
</feature>
<feature type="domain" description="Microtubule-associated protein 1A/B/S-like MBL-like" evidence="3">
    <location>
        <begin position="117"/>
        <end position="400"/>
    </location>
</feature>
<feature type="non-terminal residue" evidence="4">
    <location>
        <position position="611"/>
    </location>
</feature>
<proteinExistence type="predicted"/>
<reference evidence="4 5" key="1">
    <citation type="submission" date="2019-09" db="EMBL/GenBank/DDBJ databases">
        <title>Bird 10,000 Genomes (B10K) Project - Family phase.</title>
        <authorList>
            <person name="Zhang G."/>
        </authorList>
    </citation>
    <scope>NUCLEOTIDE SEQUENCE [LARGE SCALE GENOMIC DNA]</scope>
    <source>
        <strain evidence="4">B10K-DU-001-31</strain>
        <tissue evidence="4">Muscle</tissue>
    </source>
</reference>
<feature type="compositionally biased region" description="Basic and acidic residues" evidence="1">
    <location>
        <begin position="433"/>
        <end position="443"/>
    </location>
</feature>
<protein>
    <submittedName>
        <fullName evidence="4">MAP1B protein</fullName>
    </submittedName>
</protein>
<evidence type="ECO:0000313" key="4">
    <source>
        <dbReference type="EMBL" id="NXQ77771.1"/>
    </source>
</evidence>
<dbReference type="GO" id="GO:0031114">
    <property type="term" value="P:regulation of microtubule depolymerization"/>
    <property type="evidence" value="ECO:0007669"/>
    <property type="project" value="TreeGrafter"/>
</dbReference>
<dbReference type="GO" id="GO:0000226">
    <property type="term" value="P:microtubule cytoskeleton organization"/>
    <property type="evidence" value="ECO:0007669"/>
    <property type="project" value="InterPro"/>
</dbReference>
<dbReference type="EMBL" id="VWYF01036817">
    <property type="protein sequence ID" value="NXQ77771.1"/>
    <property type="molecule type" value="Genomic_DNA"/>
</dbReference>
<organism evidence="4 5">
    <name type="scientific">Quiscalus mexicanus</name>
    <name type="common">Great-tailed grackle</name>
    <name type="synonym">Cassidix mexicanus</name>
    <dbReference type="NCBI Taxonomy" id="64278"/>
    <lineage>
        <taxon>Eukaryota</taxon>
        <taxon>Metazoa</taxon>
        <taxon>Chordata</taxon>
        <taxon>Craniata</taxon>
        <taxon>Vertebrata</taxon>
        <taxon>Euteleostomi</taxon>
        <taxon>Archelosauria</taxon>
        <taxon>Archosauria</taxon>
        <taxon>Dinosauria</taxon>
        <taxon>Saurischia</taxon>
        <taxon>Theropoda</taxon>
        <taxon>Coelurosauria</taxon>
        <taxon>Aves</taxon>
        <taxon>Neognathae</taxon>
        <taxon>Neoaves</taxon>
        <taxon>Telluraves</taxon>
        <taxon>Australaves</taxon>
        <taxon>Passeriformes</taxon>
        <taxon>Passeroidea</taxon>
        <taxon>Icteridae</taxon>
        <taxon>Quiscalus</taxon>
    </lineage>
</organism>
<feature type="compositionally biased region" description="Basic and acidic residues" evidence="1">
    <location>
        <begin position="453"/>
        <end position="599"/>
    </location>
</feature>
<dbReference type="Proteomes" id="UP000552319">
    <property type="component" value="Unassembled WGS sequence"/>
</dbReference>
<feature type="non-terminal residue" evidence="4">
    <location>
        <position position="1"/>
    </location>
</feature>
<comment type="caution">
    <text evidence="4">The sequence shown here is derived from an EMBL/GenBank/DDBJ whole genome shotgun (WGS) entry which is preliminary data.</text>
</comment>
<dbReference type="GO" id="GO:0005875">
    <property type="term" value="C:microtubule associated complex"/>
    <property type="evidence" value="ECO:0007669"/>
    <property type="project" value="TreeGrafter"/>
</dbReference>
<gene>
    <name evidence="4" type="primary">Map1b_2</name>
    <name evidence="4" type="ORF">QUIMEX_R02853</name>
</gene>
<dbReference type="GO" id="GO:0005874">
    <property type="term" value="C:microtubule"/>
    <property type="evidence" value="ECO:0007669"/>
    <property type="project" value="InterPro"/>
</dbReference>
<dbReference type="PANTHER" id="PTHR13843">
    <property type="entry name" value="MICROTUBULE-ASSOCIATED PROTEIN"/>
    <property type="match status" value="1"/>
</dbReference>
<evidence type="ECO:0000259" key="3">
    <source>
        <dbReference type="Pfam" id="PF25281"/>
    </source>
</evidence>
<evidence type="ECO:0000256" key="1">
    <source>
        <dbReference type="SAM" id="MobiDB-lite"/>
    </source>
</evidence>
<dbReference type="InterPro" id="IPR057480">
    <property type="entry name" value="MAP1A/B/S-like_MBL"/>
</dbReference>
<dbReference type="PANTHER" id="PTHR13843:SF5">
    <property type="entry name" value="MICROTUBULE-ASSOCIATED PROTEIN 1B"/>
    <property type="match status" value="1"/>
</dbReference>